<name>A0ABP9WNW4_9GAMM</name>
<evidence type="ECO:0000259" key="2">
    <source>
        <dbReference type="PROSITE" id="PS50995"/>
    </source>
</evidence>
<dbReference type="InterPro" id="IPR036390">
    <property type="entry name" value="WH_DNA-bd_sf"/>
</dbReference>
<dbReference type="PRINTS" id="PR00598">
    <property type="entry name" value="HTHMARR"/>
</dbReference>
<evidence type="ECO:0000256" key="1">
    <source>
        <dbReference type="SAM" id="MobiDB-lite"/>
    </source>
</evidence>
<dbReference type="EMBL" id="BAABRT010000009">
    <property type="protein sequence ID" value="GAA5524900.1"/>
    <property type="molecule type" value="Genomic_DNA"/>
</dbReference>
<dbReference type="PANTHER" id="PTHR33164:SF89">
    <property type="entry name" value="MARR FAMILY REGULATORY PROTEIN"/>
    <property type="match status" value="1"/>
</dbReference>
<feature type="region of interest" description="Disordered" evidence="1">
    <location>
        <begin position="152"/>
        <end position="175"/>
    </location>
</feature>
<dbReference type="Gene3D" id="1.10.10.10">
    <property type="entry name" value="Winged helix-like DNA-binding domain superfamily/Winged helix DNA-binding domain"/>
    <property type="match status" value="1"/>
</dbReference>
<organism evidence="3 4">
    <name type="scientific">Microbulbifer aestuariivivens</name>
    <dbReference type="NCBI Taxonomy" id="1908308"/>
    <lineage>
        <taxon>Bacteria</taxon>
        <taxon>Pseudomonadati</taxon>
        <taxon>Pseudomonadota</taxon>
        <taxon>Gammaproteobacteria</taxon>
        <taxon>Cellvibrionales</taxon>
        <taxon>Microbulbiferaceae</taxon>
        <taxon>Microbulbifer</taxon>
    </lineage>
</organism>
<keyword evidence="4" id="KW-1185">Reference proteome</keyword>
<dbReference type="Proteomes" id="UP001408594">
    <property type="component" value="Unassembled WGS sequence"/>
</dbReference>
<comment type="caution">
    <text evidence="3">The sequence shown here is derived from an EMBL/GenBank/DDBJ whole genome shotgun (WGS) entry which is preliminary data.</text>
</comment>
<sequence>MDKIEEVLITLRRLIRATDLHSKQLVKTAGLTAPQLLLLQAIREKGQVTIGALAKEISLSQATVTTILDRLEKRGLVYRERSSQDKRKVHAYLTDKGMDLIRDAPAPLQEQFVRQFRDLREWEQSMIISSLQRVAMMMDAEHIDASPVLDVGDLDRQDSRQPPMEQLDADGDKNA</sequence>
<evidence type="ECO:0000313" key="3">
    <source>
        <dbReference type="EMBL" id="GAA5524900.1"/>
    </source>
</evidence>
<dbReference type="PROSITE" id="PS50995">
    <property type="entry name" value="HTH_MARR_2"/>
    <property type="match status" value="1"/>
</dbReference>
<dbReference type="InterPro" id="IPR000835">
    <property type="entry name" value="HTH_MarR-typ"/>
</dbReference>
<accession>A0ABP9WNW4</accession>
<gene>
    <name evidence="3" type="ORF">Maes01_01459</name>
</gene>
<proteinExistence type="predicted"/>
<dbReference type="InterPro" id="IPR011991">
    <property type="entry name" value="ArsR-like_HTH"/>
</dbReference>
<evidence type="ECO:0000313" key="4">
    <source>
        <dbReference type="Proteomes" id="UP001408594"/>
    </source>
</evidence>
<protein>
    <recommendedName>
        <fullName evidence="2">HTH marR-type domain-containing protein</fullName>
    </recommendedName>
</protein>
<dbReference type="InterPro" id="IPR039422">
    <property type="entry name" value="MarR/SlyA-like"/>
</dbReference>
<dbReference type="PANTHER" id="PTHR33164">
    <property type="entry name" value="TRANSCRIPTIONAL REGULATOR, MARR FAMILY"/>
    <property type="match status" value="1"/>
</dbReference>
<dbReference type="CDD" id="cd00090">
    <property type="entry name" value="HTH_ARSR"/>
    <property type="match status" value="1"/>
</dbReference>
<dbReference type="RefSeq" id="WP_345550175.1">
    <property type="nucleotide sequence ID" value="NZ_BAABRT010000009.1"/>
</dbReference>
<dbReference type="Pfam" id="PF01047">
    <property type="entry name" value="MarR"/>
    <property type="match status" value="1"/>
</dbReference>
<dbReference type="SUPFAM" id="SSF46785">
    <property type="entry name" value="Winged helix' DNA-binding domain"/>
    <property type="match status" value="1"/>
</dbReference>
<dbReference type="SMART" id="SM00347">
    <property type="entry name" value="HTH_MARR"/>
    <property type="match status" value="1"/>
</dbReference>
<dbReference type="InterPro" id="IPR036388">
    <property type="entry name" value="WH-like_DNA-bd_sf"/>
</dbReference>
<feature type="domain" description="HTH marR-type" evidence="2">
    <location>
        <begin position="4"/>
        <end position="136"/>
    </location>
</feature>
<reference evidence="3 4" key="1">
    <citation type="submission" date="2024-02" db="EMBL/GenBank/DDBJ databases">
        <title>Microbulbifer aestuariivivens NBRC 112533.</title>
        <authorList>
            <person name="Ichikawa N."/>
            <person name="Katano-Makiyama Y."/>
            <person name="Hidaka K."/>
        </authorList>
    </citation>
    <scope>NUCLEOTIDE SEQUENCE [LARGE SCALE GENOMIC DNA]</scope>
    <source>
        <strain evidence="3 4">NBRC 112533</strain>
    </source>
</reference>